<dbReference type="EMBL" id="SNWN01000010">
    <property type="protein sequence ID" value="TDO20555.1"/>
    <property type="molecule type" value="Genomic_DNA"/>
</dbReference>
<name>A0A4R6IHH3_9MOLU</name>
<organism evidence="1 2">
    <name type="scientific">Mycoplasma testudineum</name>
    <dbReference type="NCBI Taxonomy" id="244584"/>
    <lineage>
        <taxon>Bacteria</taxon>
        <taxon>Bacillati</taxon>
        <taxon>Mycoplasmatota</taxon>
        <taxon>Mollicutes</taxon>
        <taxon>Mycoplasmataceae</taxon>
        <taxon>Mycoplasma</taxon>
    </lineage>
</organism>
<protein>
    <recommendedName>
        <fullName evidence="3">Lipoprotein</fullName>
    </recommendedName>
</protein>
<gene>
    <name evidence="1" type="ORF">EI74_0391</name>
</gene>
<evidence type="ECO:0000313" key="1">
    <source>
        <dbReference type="EMBL" id="TDO20555.1"/>
    </source>
</evidence>
<dbReference type="RefSeq" id="WP_094254556.1">
    <property type="nucleotide sequence ID" value="NZ_NNCE01000002.1"/>
</dbReference>
<reference evidence="1 2" key="1">
    <citation type="submission" date="2019-03" db="EMBL/GenBank/DDBJ databases">
        <title>Genomic Encyclopedia of Archaeal and Bacterial Type Strains, Phase II (KMG-II): from individual species to whole genera.</title>
        <authorList>
            <person name="Goeker M."/>
        </authorList>
    </citation>
    <scope>NUCLEOTIDE SEQUENCE [LARGE SCALE GENOMIC DNA]</scope>
    <source>
        <strain evidence="1 2">ATCC 700618</strain>
    </source>
</reference>
<dbReference type="Proteomes" id="UP000295518">
    <property type="component" value="Unassembled WGS sequence"/>
</dbReference>
<comment type="caution">
    <text evidence="1">The sequence shown here is derived from an EMBL/GenBank/DDBJ whole genome shotgun (WGS) entry which is preliminary data.</text>
</comment>
<dbReference type="AlphaFoldDB" id="A0A4R6IHH3"/>
<evidence type="ECO:0008006" key="3">
    <source>
        <dbReference type="Google" id="ProtNLM"/>
    </source>
</evidence>
<accession>A0A4R6IHH3</accession>
<dbReference type="PROSITE" id="PS51257">
    <property type="entry name" value="PROKAR_LIPOPROTEIN"/>
    <property type="match status" value="1"/>
</dbReference>
<evidence type="ECO:0000313" key="2">
    <source>
        <dbReference type="Proteomes" id="UP000295518"/>
    </source>
</evidence>
<sequence length="338" mass="37596">MKKRRFIFAIAIPTIAGFTTIASVSCSQELITKKANEALSNIIRGFSNKTINTKKFTSIMEFSSVIDKLQNQNQTEITKNLSEILDNTFATALGDLAKIESATIVEEGSLVFLQLKLSYPNSSNVQEVKIEIGNIINDLNPNLNLDEIATKLNNKIFSPKTTVVQKSPQEYEKWIKSVSIAALTDSLTSELESSFKINLGQAKIIKAQAITPKNNDETEIVLELVLTNGLVNKNVKITLSPLISQNILDKKADPSVIIEIYDRLNTLVLVSENEFNKRANEAVNELLFAQDLKGFISVFDVTNFLPKYESIFSTNDEETIPSIPEGYELRAVLENQAD</sequence>
<keyword evidence="2" id="KW-1185">Reference proteome</keyword>
<proteinExistence type="predicted"/>